<feature type="signal peptide" evidence="1">
    <location>
        <begin position="1"/>
        <end position="22"/>
    </location>
</feature>
<dbReference type="AlphaFoldDB" id="A0A1C7AF08"/>
<keyword evidence="1" id="KW-0732">Signal</keyword>
<organism evidence="2 3">
    <name type="scientific">Sulfurifustis variabilis</name>
    <dbReference type="NCBI Taxonomy" id="1675686"/>
    <lineage>
        <taxon>Bacteria</taxon>
        <taxon>Pseudomonadati</taxon>
        <taxon>Pseudomonadota</taxon>
        <taxon>Gammaproteobacteria</taxon>
        <taxon>Acidiferrobacterales</taxon>
        <taxon>Acidiferrobacteraceae</taxon>
        <taxon>Sulfurifustis</taxon>
    </lineage>
</organism>
<reference evidence="2 3" key="1">
    <citation type="submission" date="2015-08" db="EMBL/GenBank/DDBJ databases">
        <title>Complete genome sequence of Sulfurifustis variabilis.</title>
        <authorList>
            <person name="Miura A."/>
            <person name="Kojima H."/>
            <person name="Fukui M."/>
        </authorList>
    </citation>
    <scope>NUCLEOTIDE SEQUENCE [LARGE SCALE GENOMIC DNA]</scope>
    <source>
        <strain evidence="3">skN76</strain>
    </source>
</reference>
<protein>
    <submittedName>
        <fullName evidence="2">Uncharacterized protein</fullName>
    </submittedName>
</protein>
<evidence type="ECO:0000313" key="3">
    <source>
        <dbReference type="Proteomes" id="UP000218899"/>
    </source>
</evidence>
<proteinExistence type="predicted"/>
<evidence type="ECO:0000313" key="2">
    <source>
        <dbReference type="EMBL" id="BAU49798.1"/>
    </source>
</evidence>
<name>A0A1C7AF08_9GAMM</name>
<gene>
    <name evidence="2" type="ORF">SVA_3250</name>
</gene>
<feature type="chain" id="PRO_5008752360" evidence="1">
    <location>
        <begin position="23"/>
        <end position="67"/>
    </location>
</feature>
<dbReference type="Proteomes" id="UP000218899">
    <property type="component" value="Chromosome"/>
</dbReference>
<evidence type="ECO:0000256" key="1">
    <source>
        <dbReference type="SAM" id="SignalP"/>
    </source>
</evidence>
<keyword evidence="3" id="KW-1185">Reference proteome</keyword>
<dbReference type="EMBL" id="AP014936">
    <property type="protein sequence ID" value="BAU49798.1"/>
    <property type="molecule type" value="Genomic_DNA"/>
</dbReference>
<accession>A0A1C7AF08</accession>
<dbReference type="KEGG" id="sva:SVA_3250"/>
<sequence length="67" mass="7359">MKKLLASLVAIMVLAPPFTAFAGPDMLQMRDRERAAAAATARKAEQAKLKACYEAHGHLMEQFQQGK</sequence>